<comment type="similarity">
    <text evidence="1 3">Belongs to the sulfotransferase 1 family.</text>
</comment>
<dbReference type="EMBL" id="PQIB02000014">
    <property type="protein sequence ID" value="RLM68893.1"/>
    <property type="molecule type" value="Genomic_DNA"/>
</dbReference>
<evidence type="ECO:0000256" key="1">
    <source>
        <dbReference type="ARBA" id="ARBA00005771"/>
    </source>
</evidence>
<dbReference type="PANTHER" id="PTHR11783">
    <property type="entry name" value="SULFOTRANSFERASE SULT"/>
    <property type="match status" value="1"/>
</dbReference>
<proteinExistence type="inferred from homology"/>
<dbReference type="Gene3D" id="3.40.50.300">
    <property type="entry name" value="P-loop containing nucleotide triphosphate hydrolases"/>
    <property type="match status" value="1"/>
</dbReference>
<dbReference type="InterPro" id="IPR000863">
    <property type="entry name" value="Sulfotransferase_dom"/>
</dbReference>
<dbReference type="SUPFAM" id="SSF52540">
    <property type="entry name" value="P-loop containing nucleoside triphosphate hydrolases"/>
    <property type="match status" value="1"/>
</dbReference>
<accession>A0A3L6Q0B6</accession>
<evidence type="ECO:0000313" key="5">
    <source>
        <dbReference type="EMBL" id="RLM68893.1"/>
    </source>
</evidence>
<keyword evidence="6" id="KW-1185">Reference proteome</keyword>
<evidence type="ECO:0000259" key="4">
    <source>
        <dbReference type="Pfam" id="PF00685"/>
    </source>
</evidence>
<dbReference type="OrthoDB" id="205623at2759"/>
<name>A0A3L6Q0B6_PANMI</name>
<reference evidence="6" key="1">
    <citation type="journal article" date="2019" name="Nat. Commun.">
        <title>The genome of broomcorn millet.</title>
        <authorList>
            <person name="Zou C."/>
            <person name="Miki D."/>
            <person name="Li D."/>
            <person name="Tang Q."/>
            <person name="Xiao L."/>
            <person name="Rajput S."/>
            <person name="Deng P."/>
            <person name="Jia W."/>
            <person name="Huang R."/>
            <person name="Zhang M."/>
            <person name="Sun Y."/>
            <person name="Hu J."/>
            <person name="Fu X."/>
            <person name="Schnable P.S."/>
            <person name="Li F."/>
            <person name="Zhang H."/>
            <person name="Feng B."/>
            <person name="Zhu X."/>
            <person name="Liu R."/>
            <person name="Schnable J.C."/>
            <person name="Zhu J.-K."/>
            <person name="Zhang H."/>
        </authorList>
    </citation>
    <scope>NUCLEOTIDE SEQUENCE [LARGE SCALE GENOMIC DNA]</scope>
</reference>
<dbReference type="Proteomes" id="UP000275267">
    <property type="component" value="Unassembled WGS sequence"/>
</dbReference>
<evidence type="ECO:0000256" key="3">
    <source>
        <dbReference type="RuleBase" id="RU361155"/>
    </source>
</evidence>
<dbReference type="EC" id="2.8.2.-" evidence="3"/>
<protein>
    <recommendedName>
        <fullName evidence="3">Sulfotransferase</fullName>
        <ecNumber evidence="3">2.8.2.-</ecNumber>
    </recommendedName>
</protein>
<organism evidence="5 6">
    <name type="scientific">Panicum miliaceum</name>
    <name type="common">Proso millet</name>
    <name type="synonym">Broomcorn millet</name>
    <dbReference type="NCBI Taxonomy" id="4540"/>
    <lineage>
        <taxon>Eukaryota</taxon>
        <taxon>Viridiplantae</taxon>
        <taxon>Streptophyta</taxon>
        <taxon>Embryophyta</taxon>
        <taxon>Tracheophyta</taxon>
        <taxon>Spermatophyta</taxon>
        <taxon>Magnoliopsida</taxon>
        <taxon>Liliopsida</taxon>
        <taxon>Poales</taxon>
        <taxon>Poaceae</taxon>
        <taxon>PACMAD clade</taxon>
        <taxon>Panicoideae</taxon>
        <taxon>Panicodae</taxon>
        <taxon>Paniceae</taxon>
        <taxon>Panicinae</taxon>
        <taxon>Panicum</taxon>
        <taxon>Panicum sect. Panicum</taxon>
    </lineage>
</organism>
<keyword evidence="2 3" id="KW-0808">Transferase</keyword>
<comment type="caution">
    <text evidence="5">The sequence shown here is derived from an EMBL/GenBank/DDBJ whole genome shotgun (WGS) entry which is preliminary data.</text>
</comment>
<dbReference type="GO" id="GO:0008146">
    <property type="term" value="F:sulfotransferase activity"/>
    <property type="evidence" value="ECO:0007669"/>
    <property type="project" value="InterPro"/>
</dbReference>
<evidence type="ECO:0000256" key="2">
    <source>
        <dbReference type="ARBA" id="ARBA00022679"/>
    </source>
</evidence>
<sequence>MPAPVDATIPASRMAELLPSLPLETRCPPLPLNRYNGFWLPEAVLTDLAAIHARLRPRPSDIFLASFPKSGTTWLKALAFATANRARHPPSGTSQPLRRMNPHECVRFMEMDPELRHDADSLLEEFEELESPRVLGTHLPYCLLPDSIAGEGAVAAGRVVYVCRNPKDAFVSGLFFVKKVSSAYGAGADAGAQSLNLEEAFELFCEGRLFAGPQWKHVLQYWEASLRRPKQVLFLEYERMLRDPKATVKKLAEFMGCGFSKEEEGGVVDEIVKLCSLKELKNMEVNRSGGNQAGVRNEAYFRKGSSGDWRNHLTPDMAKKLDKIVEDALQGSGTERHHKTQPSVVFEARRLTQLFVLVSFGDVLSDPRRNLNGFKSSFSKSSRRRASQVARLAV</sequence>
<dbReference type="InterPro" id="IPR027417">
    <property type="entry name" value="P-loop_NTPase"/>
</dbReference>
<dbReference type="AlphaFoldDB" id="A0A3L6Q0B6"/>
<dbReference type="Pfam" id="PF00685">
    <property type="entry name" value="Sulfotransfer_1"/>
    <property type="match status" value="1"/>
</dbReference>
<gene>
    <name evidence="5" type="ORF">C2845_PM17G04480</name>
</gene>
<evidence type="ECO:0000313" key="6">
    <source>
        <dbReference type="Proteomes" id="UP000275267"/>
    </source>
</evidence>
<feature type="domain" description="Sulfotransferase" evidence="4">
    <location>
        <begin position="59"/>
        <end position="333"/>
    </location>
</feature>